<feature type="active site" evidence="6">
    <location>
        <position position="39"/>
    </location>
</feature>
<dbReference type="Gene3D" id="2.10.109.10">
    <property type="entry name" value="Umud Fragment, subunit A"/>
    <property type="match status" value="1"/>
</dbReference>
<evidence type="ECO:0000256" key="3">
    <source>
        <dbReference type="ARBA" id="ARBA00013208"/>
    </source>
</evidence>
<accession>A0A1H7G0F7</accession>
<keyword evidence="11" id="KW-1185">Reference proteome</keyword>
<feature type="chain" id="PRO_5011485658" description="Signal peptidase I" evidence="8">
    <location>
        <begin position="31"/>
        <end position="221"/>
    </location>
</feature>
<feature type="signal peptide" evidence="8">
    <location>
        <begin position="1"/>
        <end position="30"/>
    </location>
</feature>
<dbReference type="PROSITE" id="PS00761">
    <property type="entry name" value="SPASE_I_3"/>
    <property type="match status" value="1"/>
</dbReference>
<reference evidence="11" key="1">
    <citation type="submission" date="2016-10" db="EMBL/GenBank/DDBJ databases">
        <authorList>
            <person name="Varghese N."/>
            <person name="Submissions S."/>
        </authorList>
    </citation>
    <scope>NUCLEOTIDE SEQUENCE [LARGE SCALE GENOMIC DNA]</scope>
    <source>
        <strain evidence="11">CGMCC 1.9127</strain>
    </source>
</reference>
<dbReference type="PANTHER" id="PTHR43390">
    <property type="entry name" value="SIGNAL PEPTIDASE I"/>
    <property type="match status" value="1"/>
</dbReference>
<feature type="domain" description="Peptidase S26" evidence="9">
    <location>
        <begin position="13"/>
        <end position="198"/>
    </location>
</feature>
<dbReference type="Proteomes" id="UP000199297">
    <property type="component" value="Unassembled WGS sequence"/>
</dbReference>
<dbReference type="RefSeq" id="WP_085283180.1">
    <property type="nucleotide sequence ID" value="NZ_FOBI01000001.1"/>
</dbReference>
<dbReference type="EMBL" id="FOBI01000001">
    <property type="protein sequence ID" value="SEK30997.1"/>
    <property type="molecule type" value="Genomic_DNA"/>
</dbReference>
<dbReference type="GO" id="GO:0006465">
    <property type="term" value="P:signal peptide processing"/>
    <property type="evidence" value="ECO:0007669"/>
    <property type="project" value="InterPro"/>
</dbReference>
<dbReference type="OrthoDB" id="9815782at2"/>
<dbReference type="EC" id="3.4.21.89" evidence="3 7"/>
<evidence type="ECO:0000256" key="6">
    <source>
        <dbReference type="PIRSR" id="PIRSR600223-1"/>
    </source>
</evidence>
<dbReference type="GO" id="GO:0009003">
    <property type="term" value="F:signal peptidase activity"/>
    <property type="evidence" value="ECO:0007669"/>
    <property type="project" value="UniProtKB-EC"/>
</dbReference>
<dbReference type="InterPro" id="IPR019533">
    <property type="entry name" value="Peptidase_S26"/>
</dbReference>
<dbReference type="InterPro" id="IPR019758">
    <property type="entry name" value="Pept_S26A_signal_pept_1_CS"/>
</dbReference>
<comment type="catalytic activity">
    <reaction evidence="1 7">
        <text>Cleavage of hydrophobic, N-terminal signal or leader sequences from secreted and periplasmic proteins.</text>
        <dbReference type="EC" id="3.4.21.89"/>
    </reaction>
</comment>
<name>A0A1H7G0F7_9GAMM</name>
<evidence type="ECO:0000256" key="8">
    <source>
        <dbReference type="SAM" id="SignalP"/>
    </source>
</evidence>
<evidence type="ECO:0000256" key="1">
    <source>
        <dbReference type="ARBA" id="ARBA00000677"/>
    </source>
</evidence>
<evidence type="ECO:0000313" key="11">
    <source>
        <dbReference type="Proteomes" id="UP000199297"/>
    </source>
</evidence>
<organism evidence="10 11">
    <name type="scientific">Colwellia chukchiensis</name>
    <dbReference type="NCBI Taxonomy" id="641665"/>
    <lineage>
        <taxon>Bacteria</taxon>
        <taxon>Pseudomonadati</taxon>
        <taxon>Pseudomonadota</taxon>
        <taxon>Gammaproteobacteria</taxon>
        <taxon>Alteromonadales</taxon>
        <taxon>Colwelliaceae</taxon>
        <taxon>Colwellia</taxon>
    </lineage>
</organism>
<feature type="active site" evidence="6">
    <location>
        <position position="93"/>
    </location>
</feature>
<dbReference type="STRING" id="641665.GCA_002104455_00667"/>
<dbReference type="InterPro" id="IPR000223">
    <property type="entry name" value="Pept_S26A_signal_pept_1"/>
</dbReference>
<dbReference type="InterPro" id="IPR019757">
    <property type="entry name" value="Pept_S26A_signal_pept_1_Lys-AS"/>
</dbReference>
<dbReference type="CDD" id="cd06530">
    <property type="entry name" value="S26_SPase_I"/>
    <property type="match status" value="1"/>
</dbReference>
<evidence type="ECO:0000256" key="7">
    <source>
        <dbReference type="RuleBase" id="RU362042"/>
    </source>
</evidence>
<keyword evidence="7" id="KW-0645">Protease</keyword>
<dbReference type="InterPro" id="IPR036286">
    <property type="entry name" value="LexA/Signal_pep-like_sf"/>
</dbReference>
<dbReference type="NCBIfam" id="TIGR02227">
    <property type="entry name" value="sigpep_I_bact"/>
    <property type="match status" value="1"/>
</dbReference>
<dbReference type="GO" id="GO:0004252">
    <property type="term" value="F:serine-type endopeptidase activity"/>
    <property type="evidence" value="ECO:0007669"/>
    <property type="project" value="InterPro"/>
</dbReference>
<keyword evidence="8" id="KW-0732">Signal</keyword>
<evidence type="ECO:0000259" key="9">
    <source>
        <dbReference type="Pfam" id="PF10502"/>
    </source>
</evidence>
<dbReference type="PRINTS" id="PR00727">
    <property type="entry name" value="LEADERPTASE"/>
</dbReference>
<dbReference type="PANTHER" id="PTHR43390:SF1">
    <property type="entry name" value="CHLOROPLAST PROCESSING PEPTIDASE"/>
    <property type="match status" value="1"/>
</dbReference>
<dbReference type="AlphaFoldDB" id="A0A1H7G0F7"/>
<evidence type="ECO:0000256" key="4">
    <source>
        <dbReference type="ARBA" id="ARBA00019232"/>
    </source>
</evidence>
<sequence>MKNAISHHLKANKSLLVFISLMLVFRSAIADWNDVPTGSMKPTIVEGDRILINKLAYDLKLPFSQHVLIPLNEPQRHDIVIFQSRAADKRLVKRVIAVPGDTVALINNQLFINQQLAQYKIVAKYPNYVLSEESFAGKRHLIRTQQAPGVVSTSALANFKSITIPDNSYLVMGDNRDHSADSRVIGLVPRHEIIGRSTRVAFSLNYQQYFMPRSERFFKTI</sequence>
<proteinExistence type="inferred from homology"/>
<dbReference type="Pfam" id="PF10502">
    <property type="entry name" value="Peptidase_S26"/>
    <property type="match status" value="1"/>
</dbReference>
<evidence type="ECO:0000256" key="2">
    <source>
        <dbReference type="ARBA" id="ARBA00009370"/>
    </source>
</evidence>
<dbReference type="SUPFAM" id="SSF51306">
    <property type="entry name" value="LexA/Signal peptidase"/>
    <property type="match status" value="1"/>
</dbReference>
<dbReference type="PROSITE" id="PS00760">
    <property type="entry name" value="SPASE_I_2"/>
    <property type="match status" value="1"/>
</dbReference>
<keyword evidence="5 7" id="KW-0378">Hydrolase</keyword>
<evidence type="ECO:0000313" key="10">
    <source>
        <dbReference type="EMBL" id="SEK30997.1"/>
    </source>
</evidence>
<gene>
    <name evidence="10" type="ORF">SAMN05216262_10135</name>
</gene>
<evidence type="ECO:0000256" key="5">
    <source>
        <dbReference type="ARBA" id="ARBA00022801"/>
    </source>
</evidence>
<dbReference type="GO" id="GO:0016020">
    <property type="term" value="C:membrane"/>
    <property type="evidence" value="ECO:0007669"/>
    <property type="project" value="UniProtKB-SubCell"/>
</dbReference>
<protein>
    <recommendedName>
        <fullName evidence="4 7">Signal peptidase I</fullName>
        <ecNumber evidence="3 7">3.4.21.89</ecNumber>
    </recommendedName>
</protein>
<comment type="similarity">
    <text evidence="2 7">Belongs to the peptidase S26 family.</text>
</comment>
<comment type="subcellular location">
    <subcellularLocation>
        <location evidence="7">Membrane</location>
        <topology evidence="7">Multi-pass membrane protein</topology>
    </subcellularLocation>
</comment>